<comment type="caution">
    <text evidence="8">The sequence shown here is derived from an EMBL/GenBank/DDBJ whole genome shotgun (WGS) entry which is preliminary data.</text>
</comment>
<dbReference type="Gene3D" id="1.10.150.130">
    <property type="match status" value="1"/>
</dbReference>
<evidence type="ECO:0000256" key="5">
    <source>
        <dbReference type="PROSITE-ProRule" id="PRU01248"/>
    </source>
</evidence>
<name>A0ABV5XTT5_ARTRM</name>
<evidence type="ECO:0000256" key="4">
    <source>
        <dbReference type="ARBA" id="ARBA00023172"/>
    </source>
</evidence>
<evidence type="ECO:0000259" key="6">
    <source>
        <dbReference type="PROSITE" id="PS51898"/>
    </source>
</evidence>
<dbReference type="PANTHER" id="PTHR30349:SF64">
    <property type="entry name" value="PROPHAGE INTEGRASE INTD-RELATED"/>
    <property type="match status" value="1"/>
</dbReference>
<sequence>MTLLAPTLEKYFAEHLMRALGASTHTIAAYRDTWRLLLAHVHESTAISPDKIELTMLHSARITSFIKHLEHERGNSTRTRNARLAAVRSFFAYAAYQHPEHAELIARVLAIPQKRVDRSDIDWLTEDQIKALLAAPDRATRTGRRDHALILTAITTGLRVTELTGLTWEHIHLGPGAHVICQGKGRKNRATPLSPENVKTLTTLRLEQRPSEHDPVFPTRTGARMSTDAVAQRVSLHAVTAANTEPSLSGKNITPHVLRHSTAMRMLHAGIETSVIALWLGHESAETTQIYVHADLALKEKALERIRPTNTPPGRYAPGDKLLAFLEAL</sequence>
<protein>
    <submittedName>
        <fullName evidence="8">Tyrosine-type recombinase/integrase</fullName>
    </submittedName>
</protein>
<dbReference type="PROSITE" id="PS51898">
    <property type="entry name" value="TYR_RECOMBINASE"/>
    <property type="match status" value="1"/>
</dbReference>
<dbReference type="InterPro" id="IPR004107">
    <property type="entry name" value="Integrase_SAM-like_N"/>
</dbReference>
<evidence type="ECO:0000259" key="7">
    <source>
        <dbReference type="PROSITE" id="PS51900"/>
    </source>
</evidence>
<dbReference type="InterPro" id="IPR010998">
    <property type="entry name" value="Integrase_recombinase_N"/>
</dbReference>
<dbReference type="InterPro" id="IPR044068">
    <property type="entry name" value="CB"/>
</dbReference>
<evidence type="ECO:0000313" key="8">
    <source>
        <dbReference type="EMBL" id="MFB9818163.1"/>
    </source>
</evidence>
<keyword evidence="9" id="KW-1185">Reference proteome</keyword>
<dbReference type="InterPro" id="IPR050090">
    <property type="entry name" value="Tyrosine_recombinase_XerCD"/>
</dbReference>
<comment type="similarity">
    <text evidence="1">Belongs to the 'phage' integrase family.</text>
</comment>
<dbReference type="Pfam" id="PF00589">
    <property type="entry name" value="Phage_integrase"/>
    <property type="match status" value="1"/>
</dbReference>
<dbReference type="Proteomes" id="UP001589702">
    <property type="component" value="Unassembled WGS sequence"/>
</dbReference>
<evidence type="ECO:0000256" key="2">
    <source>
        <dbReference type="ARBA" id="ARBA00022908"/>
    </source>
</evidence>
<evidence type="ECO:0000256" key="3">
    <source>
        <dbReference type="ARBA" id="ARBA00023125"/>
    </source>
</evidence>
<accession>A0ABV5XTT5</accession>
<reference evidence="8 9" key="1">
    <citation type="submission" date="2024-09" db="EMBL/GenBank/DDBJ databases">
        <authorList>
            <person name="Sun Q."/>
            <person name="Mori K."/>
        </authorList>
    </citation>
    <scope>NUCLEOTIDE SEQUENCE [LARGE SCALE GENOMIC DNA]</scope>
    <source>
        <strain evidence="8 9">JCM 1334</strain>
    </source>
</reference>
<dbReference type="InterPro" id="IPR002104">
    <property type="entry name" value="Integrase_catalytic"/>
</dbReference>
<dbReference type="PROSITE" id="PS51900">
    <property type="entry name" value="CB"/>
    <property type="match status" value="1"/>
</dbReference>
<dbReference type="SUPFAM" id="SSF56349">
    <property type="entry name" value="DNA breaking-rejoining enzymes"/>
    <property type="match status" value="1"/>
</dbReference>
<dbReference type="InterPro" id="IPR011010">
    <property type="entry name" value="DNA_brk_join_enz"/>
</dbReference>
<proteinExistence type="inferred from homology"/>
<keyword evidence="2" id="KW-0229">DNA integration</keyword>
<evidence type="ECO:0000256" key="1">
    <source>
        <dbReference type="ARBA" id="ARBA00008857"/>
    </source>
</evidence>
<dbReference type="EMBL" id="JBHMBC010000003">
    <property type="protein sequence ID" value="MFB9818163.1"/>
    <property type="molecule type" value="Genomic_DNA"/>
</dbReference>
<dbReference type="Pfam" id="PF02899">
    <property type="entry name" value="Phage_int_SAM_1"/>
    <property type="match status" value="1"/>
</dbReference>
<gene>
    <name evidence="8" type="ORF">ACFFP1_01455</name>
</gene>
<keyword evidence="3 5" id="KW-0238">DNA-binding</keyword>
<keyword evidence="4" id="KW-0233">DNA recombination</keyword>
<dbReference type="InterPro" id="IPR013762">
    <property type="entry name" value="Integrase-like_cat_sf"/>
</dbReference>
<evidence type="ECO:0000313" key="9">
    <source>
        <dbReference type="Proteomes" id="UP001589702"/>
    </source>
</evidence>
<feature type="domain" description="Tyr recombinase" evidence="6">
    <location>
        <begin position="119"/>
        <end position="304"/>
    </location>
</feature>
<dbReference type="RefSeq" id="WP_234754948.1">
    <property type="nucleotide sequence ID" value="NZ_BAAAWN010000001.1"/>
</dbReference>
<dbReference type="PANTHER" id="PTHR30349">
    <property type="entry name" value="PHAGE INTEGRASE-RELATED"/>
    <property type="match status" value="1"/>
</dbReference>
<organism evidence="8 9">
    <name type="scientific">Arthrobacter ramosus</name>
    <dbReference type="NCBI Taxonomy" id="1672"/>
    <lineage>
        <taxon>Bacteria</taxon>
        <taxon>Bacillati</taxon>
        <taxon>Actinomycetota</taxon>
        <taxon>Actinomycetes</taxon>
        <taxon>Micrococcales</taxon>
        <taxon>Micrococcaceae</taxon>
        <taxon>Arthrobacter</taxon>
    </lineage>
</organism>
<feature type="domain" description="Core-binding (CB)" evidence="7">
    <location>
        <begin position="2"/>
        <end position="95"/>
    </location>
</feature>
<dbReference type="Gene3D" id="1.10.443.10">
    <property type="entry name" value="Intergrase catalytic core"/>
    <property type="match status" value="1"/>
</dbReference>